<sequence length="314" mass="34388">MRIDGQQQQKHTFLILLIVISALIAALPYVPWLAGGIVPKVQAFASWLLLVPLGAMIFTLLKRKRRTAIAIGVLLIIGLIPQVHFAPTGQSETTGELRVLSFNAYRAEASSNELAALIKEEQPDLLILVETNERLHQDLTSLGALDGLDFRTAPAPAGGVRDTVIFSKNPMTEIDSGLSEQDTGWFAMPTVEIEVAQQRVLVAGVHVYPPLNDAKQWRKGLSAMDTWVHEHPQSPMILAGDFNSTTGHRLYRDAVAGFTEASGLLPQSTWPQTMLPFPVLEIDHILGRGVRFAQTRTTPVTGSDHLAVHATARF</sequence>
<dbReference type="InterPro" id="IPR005135">
    <property type="entry name" value="Endo/exonuclease/phosphatase"/>
</dbReference>
<dbReference type="RefSeq" id="WP_188684934.1">
    <property type="nucleotide sequence ID" value="NZ_BMKX01000003.1"/>
</dbReference>
<evidence type="ECO:0000259" key="2">
    <source>
        <dbReference type="Pfam" id="PF03372"/>
    </source>
</evidence>
<name>A0ABQ2DHD5_9MICC</name>
<dbReference type="InterPro" id="IPR036691">
    <property type="entry name" value="Endo/exonu/phosph_ase_sf"/>
</dbReference>
<keyword evidence="1" id="KW-0812">Transmembrane</keyword>
<dbReference type="SUPFAM" id="SSF56219">
    <property type="entry name" value="DNase I-like"/>
    <property type="match status" value="1"/>
</dbReference>
<protein>
    <submittedName>
        <fullName evidence="3">Membrane protein</fullName>
    </submittedName>
</protein>
<evidence type="ECO:0000256" key="1">
    <source>
        <dbReference type="SAM" id="Phobius"/>
    </source>
</evidence>
<feature type="transmembrane region" description="Helical" evidence="1">
    <location>
        <begin position="44"/>
        <end position="61"/>
    </location>
</feature>
<dbReference type="GeneID" id="303303975"/>
<dbReference type="Proteomes" id="UP000606115">
    <property type="component" value="Unassembled WGS sequence"/>
</dbReference>
<evidence type="ECO:0000313" key="4">
    <source>
        <dbReference type="Proteomes" id="UP000606115"/>
    </source>
</evidence>
<comment type="caution">
    <text evidence="3">The sequence shown here is derived from an EMBL/GenBank/DDBJ whole genome shotgun (WGS) entry which is preliminary data.</text>
</comment>
<dbReference type="EMBL" id="BMKX01000003">
    <property type="protein sequence ID" value="GGJ58110.1"/>
    <property type="molecule type" value="Genomic_DNA"/>
</dbReference>
<dbReference type="Gene3D" id="3.60.10.10">
    <property type="entry name" value="Endonuclease/exonuclease/phosphatase"/>
    <property type="match status" value="1"/>
</dbReference>
<evidence type="ECO:0000313" key="3">
    <source>
        <dbReference type="EMBL" id="GGJ58110.1"/>
    </source>
</evidence>
<reference evidence="4" key="1">
    <citation type="journal article" date="2019" name="Int. J. Syst. Evol. Microbiol.">
        <title>The Global Catalogue of Microorganisms (GCM) 10K type strain sequencing project: providing services to taxonomists for standard genome sequencing and annotation.</title>
        <authorList>
            <consortium name="The Broad Institute Genomics Platform"/>
            <consortium name="The Broad Institute Genome Sequencing Center for Infectious Disease"/>
            <person name="Wu L."/>
            <person name="Ma J."/>
        </authorList>
    </citation>
    <scope>NUCLEOTIDE SEQUENCE [LARGE SCALE GENOMIC DNA]</scope>
    <source>
        <strain evidence="4">CGMCC 1.3685</strain>
    </source>
</reference>
<accession>A0ABQ2DHD5</accession>
<keyword evidence="4" id="KW-1185">Reference proteome</keyword>
<dbReference type="Pfam" id="PF03372">
    <property type="entry name" value="Exo_endo_phos"/>
    <property type="match status" value="1"/>
</dbReference>
<feature type="domain" description="Endonuclease/exonuclease/phosphatase" evidence="2">
    <location>
        <begin position="100"/>
        <end position="305"/>
    </location>
</feature>
<keyword evidence="1" id="KW-1133">Transmembrane helix</keyword>
<organism evidence="3 4">
    <name type="scientific">Glutamicibacter ardleyensis</name>
    <dbReference type="NCBI Taxonomy" id="225894"/>
    <lineage>
        <taxon>Bacteria</taxon>
        <taxon>Bacillati</taxon>
        <taxon>Actinomycetota</taxon>
        <taxon>Actinomycetes</taxon>
        <taxon>Micrococcales</taxon>
        <taxon>Micrococcaceae</taxon>
        <taxon>Glutamicibacter</taxon>
    </lineage>
</organism>
<proteinExistence type="predicted"/>
<keyword evidence="1" id="KW-0472">Membrane</keyword>
<gene>
    <name evidence="3" type="ORF">GCM10007173_16100</name>
</gene>
<feature type="transmembrane region" description="Helical" evidence="1">
    <location>
        <begin position="68"/>
        <end position="85"/>
    </location>
</feature>
<feature type="transmembrane region" description="Helical" evidence="1">
    <location>
        <begin position="12"/>
        <end position="32"/>
    </location>
</feature>